<name>A0ACC0NBR2_RHOML</name>
<organism evidence="1 2">
    <name type="scientific">Rhododendron molle</name>
    <name type="common">Chinese azalea</name>
    <name type="synonym">Azalea mollis</name>
    <dbReference type="NCBI Taxonomy" id="49168"/>
    <lineage>
        <taxon>Eukaryota</taxon>
        <taxon>Viridiplantae</taxon>
        <taxon>Streptophyta</taxon>
        <taxon>Embryophyta</taxon>
        <taxon>Tracheophyta</taxon>
        <taxon>Spermatophyta</taxon>
        <taxon>Magnoliopsida</taxon>
        <taxon>eudicotyledons</taxon>
        <taxon>Gunneridae</taxon>
        <taxon>Pentapetalae</taxon>
        <taxon>asterids</taxon>
        <taxon>Ericales</taxon>
        <taxon>Ericaceae</taxon>
        <taxon>Ericoideae</taxon>
        <taxon>Rhodoreae</taxon>
        <taxon>Rhododendron</taxon>
    </lineage>
</organism>
<keyword evidence="2" id="KW-1185">Reference proteome</keyword>
<comment type="caution">
    <text evidence="1">The sequence shown here is derived from an EMBL/GenBank/DDBJ whole genome shotgun (WGS) entry which is preliminary data.</text>
</comment>
<evidence type="ECO:0000313" key="1">
    <source>
        <dbReference type="EMBL" id="KAI8549953.1"/>
    </source>
</evidence>
<dbReference type="EMBL" id="CM046393">
    <property type="protein sequence ID" value="KAI8549953.1"/>
    <property type="molecule type" value="Genomic_DNA"/>
</dbReference>
<dbReference type="Proteomes" id="UP001062846">
    <property type="component" value="Chromosome 6"/>
</dbReference>
<sequence length="100" mass="11635">MANFSDILYDIVIFIKGRYVYRRLNCDGSNLDDGDKNVAISYFFCLPIHEEVKLRHKRATLCPKYTYNDDVWFLEATEILEAHQGYAIALTCGFLWVSCL</sequence>
<proteinExistence type="predicted"/>
<protein>
    <submittedName>
        <fullName evidence="1">Uncharacterized protein</fullName>
    </submittedName>
</protein>
<evidence type="ECO:0000313" key="2">
    <source>
        <dbReference type="Proteomes" id="UP001062846"/>
    </source>
</evidence>
<reference evidence="1" key="1">
    <citation type="submission" date="2022-02" db="EMBL/GenBank/DDBJ databases">
        <title>Plant Genome Project.</title>
        <authorList>
            <person name="Zhang R.-G."/>
        </authorList>
    </citation>
    <scope>NUCLEOTIDE SEQUENCE</scope>
    <source>
        <strain evidence="1">AT1</strain>
    </source>
</reference>
<accession>A0ACC0NBR2</accession>
<gene>
    <name evidence="1" type="ORF">RHMOL_Rhmol06G0065500</name>
</gene>